<keyword evidence="7" id="KW-1185">Reference proteome</keyword>
<feature type="coiled-coil region" evidence="5">
    <location>
        <begin position="62"/>
        <end position="125"/>
    </location>
</feature>
<dbReference type="InParanoid" id="A0A067QQB9"/>
<evidence type="ECO:0000256" key="1">
    <source>
        <dbReference type="ARBA" id="ARBA00023017"/>
    </source>
</evidence>
<dbReference type="GO" id="GO:0005930">
    <property type="term" value="C:axoneme"/>
    <property type="evidence" value="ECO:0007669"/>
    <property type="project" value="TreeGrafter"/>
</dbReference>
<dbReference type="AlphaFoldDB" id="A0A067QQB9"/>
<keyword evidence="1" id="KW-0243">Dynein</keyword>
<dbReference type="GO" id="GO:0030286">
    <property type="term" value="C:dynein complex"/>
    <property type="evidence" value="ECO:0007669"/>
    <property type="project" value="UniProtKB-KW"/>
</dbReference>
<dbReference type="PANTHER" id="PTHR13183">
    <property type="entry name" value="AXONEMAL INNER ARM DYNEIN LIGHT CHAIN 28"/>
    <property type="match status" value="1"/>
</dbReference>
<dbReference type="GO" id="GO:0097546">
    <property type="term" value="C:ciliary base"/>
    <property type="evidence" value="ECO:0007669"/>
    <property type="project" value="TreeGrafter"/>
</dbReference>
<organism evidence="6 7">
    <name type="scientific">Zootermopsis nevadensis</name>
    <name type="common">Dampwood termite</name>
    <dbReference type="NCBI Taxonomy" id="136037"/>
    <lineage>
        <taxon>Eukaryota</taxon>
        <taxon>Metazoa</taxon>
        <taxon>Ecdysozoa</taxon>
        <taxon>Arthropoda</taxon>
        <taxon>Hexapoda</taxon>
        <taxon>Insecta</taxon>
        <taxon>Pterygota</taxon>
        <taxon>Neoptera</taxon>
        <taxon>Polyneoptera</taxon>
        <taxon>Dictyoptera</taxon>
        <taxon>Blattodea</taxon>
        <taxon>Blattoidea</taxon>
        <taxon>Termitoidae</taxon>
        <taxon>Termopsidae</taxon>
        <taxon>Zootermopsis</taxon>
    </lineage>
</organism>
<dbReference type="eggNOG" id="KOG4001">
    <property type="taxonomic scope" value="Eukaryota"/>
</dbReference>
<proteinExistence type="inferred from homology"/>
<dbReference type="STRING" id="136037.A0A067QQB9"/>
<dbReference type="PANTHER" id="PTHR13183:SF0">
    <property type="entry name" value="AXONEMAL DYNEIN LIGHT INTERMEDIATE POLYPEPTIDE 1"/>
    <property type="match status" value="1"/>
</dbReference>
<dbReference type="GO" id="GO:0045504">
    <property type="term" value="F:dynein heavy chain binding"/>
    <property type="evidence" value="ECO:0007669"/>
    <property type="project" value="TreeGrafter"/>
</dbReference>
<dbReference type="EMBL" id="KK853582">
    <property type="protein sequence ID" value="KDR06512.1"/>
    <property type="molecule type" value="Genomic_DNA"/>
</dbReference>
<protein>
    <submittedName>
        <fullName evidence="6">Axonemal dynein light intermediate polypeptide 1</fullName>
    </submittedName>
</protein>
<comment type="similarity">
    <text evidence="4">Belongs to the inner dynein arm light chain family.</text>
</comment>
<evidence type="ECO:0000256" key="3">
    <source>
        <dbReference type="ARBA" id="ARBA00023175"/>
    </source>
</evidence>
<dbReference type="OMA" id="HNEDIMA"/>
<dbReference type="Proteomes" id="UP000027135">
    <property type="component" value="Unassembled WGS sequence"/>
</dbReference>
<gene>
    <name evidence="6" type="ORF">L798_04190</name>
</gene>
<keyword evidence="2 5" id="KW-0175">Coiled coil</keyword>
<dbReference type="InterPro" id="IPR019347">
    <property type="entry name" value="Axonemal_dynein_light_chain"/>
</dbReference>
<evidence type="ECO:0000256" key="5">
    <source>
        <dbReference type="SAM" id="Coils"/>
    </source>
</evidence>
<accession>A0A067QQB9</accession>
<keyword evidence="3" id="KW-0505">Motor protein</keyword>
<name>A0A067QQB9_ZOONE</name>
<dbReference type="FunCoup" id="A0A067QQB9">
    <property type="interactions" value="48"/>
</dbReference>
<evidence type="ECO:0000313" key="6">
    <source>
        <dbReference type="EMBL" id="KDR06512.1"/>
    </source>
</evidence>
<evidence type="ECO:0000256" key="2">
    <source>
        <dbReference type="ARBA" id="ARBA00023054"/>
    </source>
</evidence>
<sequence length="134" mass="15327">MNFLPSLQDEVIRQVTINCAERGLLLLRIRDEIRMTISAYQILHESSVAFGIRKALMAEQGRADLEAAVAKLCSEKSELEKQVVELRSRADQIERRSNEQKLAEEKKHTEQIQNLMKTNQQLKAQLEGIVAPQK</sequence>
<dbReference type="Pfam" id="PF10211">
    <property type="entry name" value="Ax_dynein_light"/>
    <property type="match status" value="1"/>
</dbReference>
<reference evidence="6 7" key="1">
    <citation type="journal article" date="2014" name="Nat. Commun.">
        <title>Molecular traces of alternative social organization in a termite genome.</title>
        <authorList>
            <person name="Terrapon N."/>
            <person name="Li C."/>
            <person name="Robertson H.M."/>
            <person name="Ji L."/>
            <person name="Meng X."/>
            <person name="Booth W."/>
            <person name="Chen Z."/>
            <person name="Childers C.P."/>
            <person name="Glastad K.M."/>
            <person name="Gokhale K."/>
            <person name="Gowin J."/>
            <person name="Gronenberg W."/>
            <person name="Hermansen R.A."/>
            <person name="Hu H."/>
            <person name="Hunt B.G."/>
            <person name="Huylmans A.K."/>
            <person name="Khalil S.M."/>
            <person name="Mitchell R.D."/>
            <person name="Munoz-Torres M.C."/>
            <person name="Mustard J.A."/>
            <person name="Pan H."/>
            <person name="Reese J.T."/>
            <person name="Scharf M.E."/>
            <person name="Sun F."/>
            <person name="Vogel H."/>
            <person name="Xiao J."/>
            <person name="Yang W."/>
            <person name="Yang Z."/>
            <person name="Yang Z."/>
            <person name="Zhou J."/>
            <person name="Zhu J."/>
            <person name="Brent C.S."/>
            <person name="Elsik C.G."/>
            <person name="Goodisman M.A."/>
            <person name="Liberles D.A."/>
            <person name="Roe R.M."/>
            <person name="Vargo E.L."/>
            <person name="Vilcinskas A."/>
            <person name="Wang J."/>
            <person name="Bornberg-Bauer E."/>
            <person name="Korb J."/>
            <person name="Zhang G."/>
            <person name="Liebig J."/>
        </authorList>
    </citation>
    <scope>NUCLEOTIDE SEQUENCE [LARGE SCALE GENOMIC DNA]</scope>
    <source>
        <tissue evidence="6">Whole organism</tissue>
    </source>
</reference>
<evidence type="ECO:0000256" key="4">
    <source>
        <dbReference type="ARBA" id="ARBA00038114"/>
    </source>
</evidence>
<evidence type="ECO:0000313" key="7">
    <source>
        <dbReference type="Proteomes" id="UP000027135"/>
    </source>
</evidence>